<keyword evidence="16" id="KW-0482">Metalloprotease</keyword>
<evidence type="ECO:0000256" key="14">
    <source>
        <dbReference type="ARBA" id="ARBA00022833"/>
    </source>
</evidence>
<evidence type="ECO:0000256" key="10">
    <source>
        <dbReference type="ARBA" id="ARBA00022723"/>
    </source>
</evidence>
<evidence type="ECO:0000259" key="22">
    <source>
        <dbReference type="Pfam" id="PF04389"/>
    </source>
</evidence>
<dbReference type="GO" id="GO:0070573">
    <property type="term" value="F:metallodipeptidase activity"/>
    <property type="evidence" value="ECO:0007669"/>
    <property type="project" value="InterPro"/>
</dbReference>
<evidence type="ECO:0000256" key="18">
    <source>
        <dbReference type="ARBA" id="ARBA00023180"/>
    </source>
</evidence>
<dbReference type="InterPro" id="IPR039866">
    <property type="entry name" value="CPQ"/>
</dbReference>
<evidence type="ECO:0000313" key="24">
    <source>
        <dbReference type="Proteomes" id="UP001233172"/>
    </source>
</evidence>
<keyword evidence="14" id="KW-0862">Zinc</keyword>
<dbReference type="PANTHER" id="PTHR12053:SF3">
    <property type="entry name" value="CARBOXYPEPTIDASE Q"/>
    <property type="match status" value="1"/>
</dbReference>
<keyword evidence="13" id="KW-0256">Endoplasmic reticulum</keyword>
<comment type="subunit">
    <text evidence="20">Homodimer. The monomeric form is inactive while the homodimer is active.</text>
</comment>
<keyword evidence="24" id="KW-1185">Reference proteome</keyword>
<proteinExistence type="inferred from homology"/>
<dbReference type="GO" id="GO:0005794">
    <property type="term" value="C:Golgi apparatus"/>
    <property type="evidence" value="ECO:0007669"/>
    <property type="project" value="UniProtKB-SubCell"/>
</dbReference>
<evidence type="ECO:0000256" key="19">
    <source>
        <dbReference type="ARBA" id="ARBA00023228"/>
    </source>
</evidence>
<evidence type="ECO:0000256" key="15">
    <source>
        <dbReference type="ARBA" id="ARBA00023034"/>
    </source>
</evidence>
<evidence type="ECO:0000256" key="17">
    <source>
        <dbReference type="ARBA" id="ARBA00023145"/>
    </source>
</evidence>
<dbReference type="Gene3D" id="3.40.630.10">
    <property type="entry name" value="Zn peptidases"/>
    <property type="match status" value="1"/>
</dbReference>
<evidence type="ECO:0000256" key="2">
    <source>
        <dbReference type="ARBA" id="ARBA00004371"/>
    </source>
</evidence>
<gene>
    <name evidence="23" type="ORF">Bpfe_031196</name>
</gene>
<sequence length="251" mass="26938">MMRYAEGVKQIPAAAVPYEDAEIIAHLARSGKVKMKMLLTPKTLPNTTSYNVIADLKGSEKPDEIVVVSGHLDSWDLGTGALDDAVGVAMAMQVPYLLKELKIKPKRTIRVVAFMNEENGFVGATQYAKEANIEKHFAAIEADLGASHPIGFIFAGNREALPFFAPISKILNSQGAGQVDVKPSASSDISTLTEKAFRHSDLGSIRGLISIIITPAADTLDKVVPKELAENASLMAVLAYGLANLEQPLPR</sequence>
<dbReference type="SUPFAM" id="SSF53187">
    <property type="entry name" value="Zn-dependent exopeptidases"/>
    <property type="match status" value="1"/>
</dbReference>
<keyword evidence="15" id="KW-0333">Golgi apparatus</keyword>
<dbReference type="GO" id="GO:0005576">
    <property type="term" value="C:extracellular region"/>
    <property type="evidence" value="ECO:0007669"/>
    <property type="project" value="UniProtKB-SubCell"/>
</dbReference>
<evidence type="ECO:0000256" key="5">
    <source>
        <dbReference type="ARBA" id="ARBA00010918"/>
    </source>
</evidence>
<evidence type="ECO:0000256" key="4">
    <source>
        <dbReference type="ARBA" id="ARBA00004613"/>
    </source>
</evidence>
<comment type="caution">
    <text evidence="23">The sequence shown here is derived from an EMBL/GenBank/DDBJ whole genome shotgun (WGS) entry which is preliminary data.</text>
</comment>
<comment type="similarity">
    <text evidence="5">Belongs to the peptidase M28 family.</text>
</comment>
<evidence type="ECO:0000256" key="12">
    <source>
        <dbReference type="ARBA" id="ARBA00022801"/>
    </source>
</evidence>
<comment type="subcellular location">
    <subcellularLocation>
        <location evidence="1">Endoplasmic reticulum</location>
    </subcellularLocation>
    <subcellularLocation>
        <location evidence="3">Golgi apparatus</location>
    </subcellularLocation>
    <subcellularLocation>
        <location evidence="2">Lysosome</location>
    </subcellularLocation>
    <subcellularLocation>
        <location evidence="4">Secreted</location>
    </subcellularLocation>
</comment>
<dbReference type="PANTHER" id="PTHR12053">
    <property type="entry name" value="PROTEASE FAMILY M28 PLASMA GLUTAMATE CARBOXYPEPTIDASE-RELATED"/>
    <property type="match status" value="1"/>
</dbReference>
<dbReference type="GO" id="GO:0005783">
    <property type="term" value="C:endoplasmic reticulum"/>
    <property type="evidence" value="ECO:0007669"/>
    <property type="project" value="UniProtKB-SubCell"/>
</dbReference>
<dbReference type="InterPro" id="IPR007484">
    <property type="entry name" value="Peptidase_M28"/>
</dbReference>
<keyword evidence="7" id="KW-0964">Secreted</keyword>
<dbReference type="Pfam" id="PF04389">
    <property type="entry name" value="Peptidase_M28"/>
    <property type="match status" value="1"/>
</dbReference>
<dbReference type="Proteomes" id="UP001233172">
    <property type="component" value="Unassembled WGS sequence"/>
</dbReference>
<evidence type="ECO:0000256" key="1">
    <source>
        <dbReference type="ARBA" id="ARBA00004240"/>
    </source>
</evidence>
<dbReference type="GO" id="GO:0004180">
    <property type="term" value="F:carboxypeptidase activity"/>
    <property type="evidence" value="ECO:0007669"/>
    <property type="project" value="UniProtKB-KW"/>
</dbReference>
<dbReference type="GO" id="GO:0006508">
    <property type="term" value="P:proteolysis"/>
    <property type="evidence" value="ECO:0007669"/>
    <property type="project" value="UniProtKB-KW"/>
</dbReference>
<evidence type="ECO:0000256" key="20">
    <source>
        <dbReference type="ARBA" id="ARBA00025833"/>
    </source>
</evidence>
<evidence type="ECO:0000256" key="16">
    <source>
        <dbReference type="ARBA" id="ARBA00023049"/>
    </source>
</evidence>
<evidence type="ECO:0000256" key="11">
    <source>
        <dbReference type="ARBA" id="ARBA00022729"/>
    </source>
</evidence>
<reference evidence="23" key="2">
    <citation type="submission" date="2023-04" db="EMBL/GenBank/DDBJ databases">
        <authorList>
            <person name="Bu L."/>
            <person name="Lu L."/>
            <person name="Laidemitt M.R."/>
            <person name="Zhang S.M."/>
            <person name="Mutuku M."/>
            <person name="Mkoji G."/>
            <person name="Steinauer M."/>
            <person name="Loker E.S."/>
        </authorList>
    </citation>
    <scope>NUCLEOTIDE SEQUENCE</scope>
    <source>
        <strain evidence="23">KasaAsao</strain>
        <tissue evidence="23">Whole Snail</tissue>
    </source>
</reference>
<keyword evidence="9" id="KW-0645">Protease</keyword>
<keyword evidence="11" id="KW-0732">Signal</keyword>
<evidence type="ECO:0000256" key="9">
    <source>
        <dbReference type="ARBA" id="ARBA00022670"/>
    </source>
</evidence>
<organism evidence="23 24">
    <name type="scientific">Biomphalaria pfeifferi</name>
    <name type="common">Bloodfluke planorb</name>
    <name type="synonym">Freshwater snail</name>
    <dbReference type="NCBI Taxonomy" id="112525"/>
    <lineage>
        <taxon>Eukaryota</taxon>
        <taxon>Metazoa</taxon>
        <taxon>Spiralia</taxon>
        <taxon>Lophotrochozoa</taxon>
        <taxon>Mollusca</taxon>
        <taxon>Gastropoda</taxon>
        <taxon>Heterobranchia</taxon>
        <taxon>Euthyneura</taxon>
        <taxon>Panpulmonata</taxon>
        <taxon>Hygrophila</taxon>
        <taxon>Lymnaeoidea</taxon>
        <taxon>Planorbidae</taxon>
        <taxon>Biomphalaria</taxon>
    </lineage>
</organism>
<keyword evidence="8" id="KW-0121">Carboxypeptidase</keyword>
<evidence type="ECO:0000313" key="23">
    <source>
        <dbReference type="EMBL" id="KAK0039363.1"/>
    </source>
</evidence>
<dbReference type="GO" id="GO:0046872">
    <property type="term" value="F:metal ion binding"/>
    <property type="evidence" value="ECO:0007669"/>
    <property type="project" value="UniProtKB-KW"/>
</dbReference>
<evidence type="ECO:0000256" key="13">
    <source>
        <dbReference type="ARBA" id="ARBA00022824"/>
    </source>
</evidence>
<accession>A0AAD8EU20</accession>
<keyword evidence="10" id="KW-0479">Metal-binding</keyword>
<dbReference type="AlphaFoldDB" id="A0AAD8EU20"/>
<dbReference type="GO" id="GO:0005764">
    <property type="term" value="C:lysosome"/>
    <property type="evidence" value="ECO:0007669"/>
    <property type="project" value="UniProtKB-SubCell"/>
</dbReference>
<name>A0AAD8EU20_BIOPF</name>
<keyword evidence="18" id="KW-0325">Glycoprotein</keyword>
<protein>
    <recommendedName>
        <fullName evidence="6">Carboxypeptidase Q</fullName>
    </recommendedName>
    <alternativeName>
        <fullName evidence="21">Plasma glutamate carboxypeptidase</fullName>
    </alternativeName>
</protein>
<keyword evidence="12" id="KW-0378">Hydrolase</keyword>
<evidence type="ECO:0000256" key="7">
    <source>
        <dbReference type="ARBA" id="ARBA00022525"/>
    </source>
</evidence>
<dbReference type="Gene3D" id="3.50.30.30">
    <property type="match status" value="1"/>
</dbReference>
<dbReference type="EMBL" id="JASAOG010000451">
    <property type="protein sequence ID" value="KAK0039363.1"/>
    <property type="molecule type" value="Genomic_DNA"/>
</dbReference>
<evidence type="ECO:0000256" key="21">
    <source>
        <dbReference type="ARBA" id="ARBA00033328"/>
    </source>
</evidence>
<evidence type="ECO:0000256" key="8">
    <source>
        <dbReference type="ARBA" id="ARBA00022645"/>
    </source>
</evidence>
<keyword evidence="19" id="KW-0458">Lysosome</keyword>
<evidence type="ECO:0000256" key="6">
    <source>
        <dbReference type="ARBA" id="ARBA00014116"/>
    </source>
</evidence>
<feature type="domain" description="Peptidase M28" evidence="22">
    <location>
        <begin position="51"/>
        <end position="234"/>
    </location>
</feature>
<evidence type="ECO:0000256" key="3">
    <source>
        <dbReference type="ARBA" id="ARBA00004555"/>
    </source>
</evidence>
<keyword evidence="17" id="KW-0865">Zymogen</keyword>
<reference evidence="23" key="1">
    <citation type="journal article" date="2023" name="PLoS Negl. Trop. Dis.">
        <title>A genome sequence for Biomphalaria pfeifferi, the major vector snail for the human-infecting parasite Schistosoma mansoni.</title>
        <authorList>
            <person name="Bu L."/>
            <person name="Lu L."/>
            <person name="Laidemitt M.R."/>
            <person name="Zhang S.M."/>
            <person name="Mutuku M."/>
            <person name="Mkoji G."/>
            <person name="Steinauer M."/>
            <person name="Loker E.S."/>
        </authorList>
    </citation>
    <scope>NUCLEOTIDE SEQUENCE</scope>
    <source>
        <strain evidence="23">KasaAsao</strain>
    </source>
</reference>